<feature type="transmembrane region" description="Helical" evidence="1">
    <location>
        <begin position="124"/>
        <end position="141"/>
    </location>
</feature>
<dbReference type="RefSeq" id="WP_186876634.1">
    <property type="nucleotide sequence ID" value="NZ_JACOPF010000003.1"/>
</dbReference>
<dbReference type="InterPro" id="IPR018580">
    <property type="entry name" value="Uncharacterised_YfhO"/>
</dbReference>
<feature type="transmembrane region" description="Helical" evidence="1">
    <location>
        <begin position="260"/>
        <end position="284"/>
    </location>
</feature>
<organism evidence="2 3">
    <name type="scientific">Mediterraneibacter hominis</name>
    <dbReference type="NCBI Taxonomy" id="2763054"/>
    <lineage>
        <taxon>Bacteria</taxon>
        <taxon>Bacillati</taxon>
        <taxon>Bacillota</taxon>
        <taxon>Clostridia</taxon>
        <taxon>Lachnospirales</taxon>
        <taxon>Lachnospiraceae</taxon>
        <taxon>Mediterraneibacter</taxon>
    </lineage>
</organism>
<feature type="transmembrane region" description="Helical" evidence="1">
    <location>
        <begin position="810"/>
        <end position="830"/>
    </location>
</feature>
<dbReference type="Pfam" id="PF09586">
    <property type="entry name" value="YfhO"/>
    <property type="match status" value="1"/>
</dbReference>
<feature type="transmembrane region" description="Helical" evidence="1">
    <location>
        <begin position="321"/>
        <end position="340"/>
    </location>
</feature>
<feature type="transmembrane region" description="Helical" evidence="1">
    <location>
        <begin position="352"/>
        <end position="370"/>
    </location>
</feature>
<gene>
    <name evidence="2" type="ORF">H8S37_13730</name>
</gene>
<evidence type="ECO:0000313" key="2">
    <source>
        <dbReference type="EMBL" id="MBC5689972.1"/>
    </source>
</evidence>
<dbReference type="Proteomes" id="UP000652477">
    <property type="component" value="Unassembled WGS sequence"/>
</dbReference>
<feature type="transmembrane region" description="Helical" evidence="1">
    <location>
        <begin position="218"/>
        <end position="240"/>
    </location>
</feature>
<reference evidence="2" key="1">
    <citation type="submission" date="2020-08" db="EMBL/GenBank/DDBJ databases">
        <title>Genome public.</title>
        <authorList>
            <person name="Liu C."/>
            <person name="Sun Q."/>
        </authorList>
    </citation>
    <scope>NUCLEOTIDE SEQUENCE</scope>
    <source>
        <strain evidence="2">NSJ-55</strain>
    </source>
</reference>
<dbReference type="EMBL" id="JACOPF010000003">
    <property type="protein sequence ID" value="MBC5689972.1"/>
    <property type="molecule type" value="Genomic_DNA"/>
</dbReference>
<evidence type="ECO:0000256" key="1">
    <source>
        <dbReference type="SAM" id="Phobius"/>
    </source>
</evidence>
<proteinExistence type="predicted"/>
<dbReference type="AlphaFoldDB" id="A0A923RT55"/>
<keyword evidence="1" id="KW-1133">Transmembrane helix</keyword>
<feature type="transmembrane region" description="Helical" evidence="1">
    <location>
        <begin position="401"/>
        <end position="418"/>
    </location>
</feature>
<evidence type="ECO:0000313" key="3">
    <source>
        <dbReference type="Proteomes" id="UP000652477"/>
    </source>
</evidence>
<keyword evidence="1" id="KW-0472">Membrane</keyword>
<dbReference type="PANTHER" id="PTHR38454:SF1">
    <property type="entry name" value="INTEGRAL MEMBRANE PROTEIN"/>
    <property type="match status" value="1"/>
</dbReference>
<keyword evidence="1" id="KW-0812">Transmembrane</keyword>
<comment type="caution">
    <text evidence="2">The sequence shown here is derived from an EMBL/GenBank/DDBJ whole genome shotgun (WGS) entry which is preliminary data.</text>
</comment>
<feature type="transmembrane region" description="Helical" evidence="1">
    <location>
        <begin position="376"/>
        <end position="394"/>
    </location>
</feature>
<feature type="transmembrane region" description="Helical" evidence="1">
    <location>
        <begin position="95"/>
        <end position="118"/>
    </location>
</feature>
<protein>
    <submittedName>
        <fullName evidence="2">YfhO family protein</fullName>
    </submittedName>
</protein>
<keyword evidence="3" id="KW-1185">Reference proteome</keyword>
<feature type="transmembrane region" description="Helical" evidence="1">
    <location>
        <begin position="177"/>
        <end position="197"/>
    </location>
</feature>
<name>A0A923RT55_9FIRM</name>
<sequence length="840" mass="95891">MKKNLIYLTSLCFIFAAVTFLCLPGGCIFGSNTDWLSQHVSLAETIRNACVEQKTLLPVSLNLGGGSNAYLFSYYGFLRPDILIGCLFQDIPMRFLLIGYILFSCLFAVLLFFWWIQGEMKDRFLSWCASVLFLTAACFFHAHRQIMFINYLPFLLLALLCIQKKKIRFLPLCLFMIYLHSFYFSVSCMVVIAWYWYQKEIYEIRKNRFFRSLFFKSLSGSIILASAMAAALLLPTALVLLEHRRSLSTAPLLDVLAPDFTMSGLLYSPYGMGLTILSLYALLIGLTKKIFFKNSVLYLAVSCWYFIPYLLNLTLYPRTKILIPFVPLILLHTVQILQHLITEQKKIDASRLTFLFPFPLLIIIACFSWQKERFSFVLLDIGFLFVFLFTVVFARQKLAKYSLLLLLVVPCLLFIQTARTDNFVKKGQTDEAFSVQKTNELKFSPLYRFDTLTEPLTNCNQLPNVRQPKSTMYSSVTNQKYLHVYYDVLQTPVQINNKTALLSTDNPFLLHLLGIRYIEAAKDTVPAGYKILRTSGEHVIAENEEVLPIGYFTDNFISQEQFQAFSEAEQLEAITKFTVIDTPPEKETIQKQDVTFQRRAFTPLWDSLTLPDSLRLKKTENDILVRASSESTLSLSLLNPAPDQILLLEFQVVNKGSHAVVIDINQIRNKLSKASAPYPNGNDMFHYQLSPNKADTLEITFSKGTYLLKSIQWSTLPKTIFSQKTFIPLKLYGKELQTDTNRLFEADTLLSGTIETDTDGYFATSIPLQNGLKILVDGQSVPLLTVNEAFAGTELSKGAHTVQVLFYPPGRTAGCLLSITALIFYLFLFIRWNMQERKTL</sequence>
<dbReference type="PANTHER" id="PTHR38454">
    <property type="entry name" value="INTEGRAL MEMBRANE PROTEIN-RELATED"/>
    <property type="match status" value="1"/>
</dbReference>
<accession>A0A923RT55</accession>
<feature type="transmembrane region" description="Helical" evidence="1">
    <location>
        <begin position="296"/>
        <end position="315"/>
    </location>
</feature>